<feature type="region of interest" description="Disordered" evidence="1">
    <location>
        <begin position="335"/>
        <end position="417"/>
    </location>
</feature>
<feature type="compositionally biased region" description="Acidic residues" evidence="1">
    <location>
        <begin position="197"/>
        <end position="228"/>
    </location>
</feature>
<proteinExistence type="predicted"/>
<feature type="compositionally biased region" description="Low complexity" evidence="1">
    <location>
        <begin position="229"/>
        <end position="239"/>
    </location>
</feature>
<feature type="region of interest" description="Disordered" evidence="1">
    <location>
        <begin position="1"/>
        <end position="107"/>
    </location>
</feature>
<feature type="compositionally biased region" description="Polar residues" evidence="1">
    <location>
        <begin position="598"/>
        <end position="613"/>
    </location>
</feature>
<organism evidence="2 3">
    <name type="scientific">Septoria linicola</name>
    <dbReference type="NCBI Taxonomy" id="215465"/>
    <lineage>
        <taxon>Eukaryota</taxon>
        <taxon>Fungi</taxon>
        <taxon>Dikarya</taxon>
        <taxon>Ascomycota</taxon>
        <taxon>Pezizomycotina</taxon>
        <taxon>Dothideomycetes</taxon>
        <taxon>Dothideomycetidae</taxon>
        <taxon>Mycosphaerellales</taxon>
        <taxon>Mycosphaerellaceae</taxon>
        <taxon>Septoria</taxon>
    </lineage>
</organism>
<gene>
    <name evidence="2" type="ORF">Slin15195_G018490</name>
</gene>
<evidence type="ECO:0000256" key="1">
    <source>
        <dbReference type="SAM" id="MobiDB-lite"/>
    </source>
</evidence>
<feature type="compositionally biased region" description="Low complexity" evidence="1">
    <location>
        <begin position="24"/>
        <end position="37"/>
    </location>
</feature>
<sequence length="619" mass="68178">MAPKKSPKKDASPPKKTRQSPNKARAAALEAEAAAAEPSQRVTRTSPAKRTQSPAPKPTRKTESPSKVTKAKSPVKSPVKANASPAKAKDERFRGPPSESSRGYKADESIQDIVKAIDGRRLTALDKFIVAAIRDLEEGGVTKQKDRLRLITARHVVAKTEEPYAQGEEPSEKVHFNIYWHFRKHFEKIYGEWPSLGDEDESDQSSTLETEDTDDDVSDDDAVDDDAEVISSGRGASGARRARDLSATTLASGKSPPASRVEDLRTQLKIKRTCLKKIEAAVFQKVLQRGRYIPKDLSSYEDCPKEAKISRQDFEKVFNKGVVRALKALDKSDSAKLEKAMRKDASNSGQTQIPSTNEEGIVISQTTPRLQPKKPLSTPKAPKPVGPIMKPTPSPSKPADPRQAEKERKQREAKRIADVRARKAIVEAKQAYPPTEENTLLPYASRRGNILSSTNPPTISIAIKKADGTEEVQERVNPFFETLPGPEVWHRNMPPFFSFGDTKLMEQIISDQINADLARTHDIVPTKAKEAAADKSGGGFLAKGKSLLFGSAGPKTPVEETQPADDSVVKPIATLRKDQWALPELTPQDEKTIRDQLNKTPQGTKRTSATSQESSRKRR</sequence>
<accession>A0A9Q9AG94</accession>
<protein>
    <submittedName>
        <fullName evidence="2">Uncharacterized protein</fullName>
    </submittedName>
</protein>
<feature type="region of interest" description="Disordered" evidence="1">
    <location>
        <begin position="577"/>
        <end position="619"/>
    </location>
</feature>
<reference evidence="2" key="1">
    <citation type="submission" date="2022-06" db="EMBL/GenBank/DDBJ databases">
        <title>Complete genome sequences of two strains of the flax pathogen Septoria linicola.</title>
        <authorList>
            <person name="Lapalu N."/>
            <person name="Simon A."/>
            <person name="Demenou B."/>
            <person name="Paumier D."/>
            <person name="Guillot M.-P."/>
            <person name="Gout L."/>
            <person name="Valade R."/>
        </authorList>
    </citation>
    <scope>NUCLEOTIDE SEQUENCE</scope>
    <source>
        <strain evidence="2">SE15195</strain>
    </source>
</reference>
<evidence type="ECO:0000313" key="3">
    <source>
        <dbReference type="Proteomes" id="UP001056384"/>
    </source>
</evidence>
<feature type="compositionally biased region" description="Pro residues" evidence="1">
    <location>
        <begin position="381"/>
        <end position="398"/>
    </location>
</feature>
<feature type="compositionally biased region" description="Basic and acidic residues" evidence="1">
    <location>
        <begin position="588"/>
        <end position="597"/>
    </location>
</feature>
<feature type="compositionally biased region" description="Basic and acidic residues" evidence="1">
    <location>
        <begin position="335"/>
        <end position="345"/>
    </location>
</feature>
<dbReference type="EMBL" id="CP099418">
    <property type="protein sequence ID" value="USW48530.1"/>
    <property type="molecule type" value="Genomic_DNA"/>
</dbReference>
<feature type="compositionally biased region" description="Polar residues" evidence="1">
    <location>
        <begin position="346"/>
        <end position="369"/>
    </location>
</feature>
<feature type="region of interest" description="Disordered" evidence="1">
    <location>
        <begin position="195"/>
        <end position="261"/>
    </location>
</feature>
<feature type="compositionally biased region" description="Polar residues" evidence="1">
    <location>
        <begin position="40"/>
        <end position="54"/>
    </location>
</feature>
<keyword evidence="3" id="KW-1185">Reference proteome</keyword>
<dbReference type="Proteomes" id="UP001056384">
    <property type="component" value="Chromosome 1"/>
</dbReference>
<dbReference type="AlphaFoldDB" id="A0A9Q9AG94"/>
<name>A0A9Q9AG94_9PEZI</name>
<evidence type="ECO:0000313" key="2">
    <source>
        <dbReference type="EMBL" id="USW48530.1"/>
    </source>
</evidence>
<feature type="compositionally biased region" description="Basic and acidic residues" evidence="1">
    <location>
        <begin position="399"/>
        <end position="417"/>
    </location>
</feature>